<evidence type="ECO:0000313" key="3">
    <source>
        <dbReference type="Proteomes" id="UP001165065"/>
    </source>
</evidence>
<proteinExistence type="predicted"/>
<organism evidence="2 3">
    <name type="scientific">Triparma columacea</name>
    <dbReference type="NCBI Taxonomy" id="722753"/>
    <lineage>
        <taxon>Eukaryota</taxon>
        <taxon>Sar</taxon>
        <taxon>Stramenopiles</taxon>
        <taxon>Ochrophyta</taxon>
        <taxon>Bolidophyceae</taxon>
        <taxon>Parmales</taxon>
        <taxon>Triparmaceae</taxon>
        <taxon>Triparma</taxon>
    </lineage>
</organism>
<dbReference type="EMBL" id="BRYA01000812">
    <property type="protein sequence ID" value="GMI33193.1"/>
    <property type="molecule type" value="Genomic_DNA"/>
</dbReference>
<feature type="region of interest" description="Disordered" evidence="1">
    <location>
        <begin position="435"/>
        <end position="461"/>
    </location>
</feature>
<name>A0A9W7L689_9STRA</name>
<sequence>MEKEWAALRMVCPSSPSFASLDLSLKSSVLLSFKRMLKSTLFQANSSLSKLVVFDDVLVMAASGEVMPARYQSAVRNSVEERITKYELERTIKLEGARLEYLRKKGEARRKELARWEQSKEEMSSARAKILEKYELLMKESEEKLARAKTQAELVAKNTTPTRGPPRLRAPASPEEGGSELFDTMSRPPLFRPSTTILKEPGGGQSQIADGSYGNGGDLPPSVTSTRVLKDPGGGTTQEALHAPSNIRTFDEKRGYEEAPISSIRMTRSSVTTSQIDLSDDASYEMDNRTSVKIVSRPPVEPSSPTLRPAVRVSQLPGGDESQQPDFKSHVRVLQTPGGPRTSNEVVDRGVKILQSPGGDESVSSPAISSVRVLQSPGGEITESGPSTSCVRITQAPGGEVSSEDVEQPGKGVKTGYGSLSDGGGVKSAMVWDDNTLSSSLSPPSKSSLPVSEQPSPLAGKYNPLDDAAPQTPTLDLFNVPGTQLFDPTLPKEGRTVAPSLDYKEYSMMLHSVVTFLREQSAKVEFVDLWFSTDLPSVVDALDAHYLQNAYSDEVNPKPPTLPPFMSSFLSPLNEIRLVMKEIKKASTKLRVLHSSLSTLKGSARRLRLLSNFKYNAMRFVNGWSTFAGLTVETQRRQFRRKFDVRGVDSLDVFNEIYHEFLDRIMTGLFVKTETLNQGKLALVLSQVLTLASSTSSFIVSNISSTEDVDSMKDSAWEYVEDKICRFNRARSRAMGEAEECLLREEVGGGLACFW</sequence>
<dbReference type="AlphaFoldDB" id="A0A9W7L689"/>
<feature type="region of interest" description="Disordered" evidence="1">
    <location>
        <begin position="152"/>
        <end position="240"/>
    </location>
</feature>
<comment type="caution">
    <text evidence="2">The sequence shown here is derived from an EMBL/GenBank/DDBJ whole genome shotgun (WGS) entry which is preliminary data.</text>
</comment>
<evidence type="ECO:0000256" key="1">
    <source>
        <dbReference type="SAM" id="MobiDB-lite"/>
    </source>
</evidence>
<evidence type="ECO:0000313" key="2">
    <source>
        <dbReference type="EMBL" id="GMI33193.1"/>
    </source>
</evidence>
<gene>
    <name evidence="2" type="ORF">TrCOL_g6022</name>
</gene>
<reference evidence="3" key="1">
    <citation type="journal article" date="2023" name="Commun. Biol.">
        <title>Genome analysis of Parmales, the sister group of diatoms, reveals the evolutionary specialization of diatoms from phago-mixotrophs to photoautotrophs.</title>
        <authorList>
            <person name="Ban H."/>
            <person name="Sato S."/>
            <person name="Yoshikawa S."/>
            <person name="Yamada K."/>
            <person name="Nakamura Y."/>
            <person name="Ichinomiya M."/>
            <person name="Sato N."/>
            <person name="Blanc-Mathieu R."/>
            <person name="Endo H."/>
            <person name="Kuwata A."/>
            <person name="Ogata H."/>
        </authorList>
    </citation>
    <scope>NUCLEOTIDE SEQUENCE [LARGE SCALE GENOMIC DNA]</scope>
</reference>
<accession>A0A9W7L689</accession>
<dbReference type="OrthoDB" id="10377346at2759"/>
<feature type="compositionally biased region" description="Low complexity" evidence="1">
    <location>
        <begin position="437"/>
        <end position="452"/>
    </location>
</feature>
<feature type="region of interest" description="Disordered" evidence="1">
    <location>
        <begin position="294"/>
        <end position="328"/>
    </location>
</feature>
<protein>
    <submittedName>
        <fullName evidence="2">Uncharacterized protein</fullName>
    </submittedName>
</protein>
<feature type="region of interest" description="Disordered" evidence="1">
    <location>
        <begin position="396"/>
        <end position="420"/>
    </location>
</feature>
<keyword evidence="3" id="KW-1185">Reference proteome</keyword>
<dbReference type="Proteomes" id="UP001165065">
    <property type="component" value="Unassembled WGS sequence"/>
</dbReference>